<evidence type="ECO:0000313" key="4">
    <source>
        <dbReference type="EMBL" id="MET3663362.1"/>
    </source>
</evidence>
<dbReference type="InterPro" id="IPR002477">
    <property type="entry name" value="Peptidoglycan-bd-like"/>
</dbReference>
<reference evidence="4 5" key="1">
    <citation type="submission" date="2024-06" db="EMBL/GenBank/DDBJ databases">
        <title>Genomic Encyclopedia of Type Strains, Phase IV (KMG-IV): sequencing the most valuable type-strain genomes for metagenomic binning, comparative biology and taxonomic classification.</title>
        <authorList>
            <person name="Goeker M."/>
        </authorList>
    </citation>
    <scope>NUCLEOTIDE SEQUENCE [LARGE SCALE GENOMIC DNA]</scope>
    <source>
        <strain evidence="4 5">DSM 19730</strain>
    </source>
</reference>
<evidence type="ECO:0000256" key="1">
    <source>
        <dbReference type="SAM" id="MobiDB-lite"/>
    </source>
</evidence>
<dbReference type="InterPro" id="IPR036366">
    <property type="entry name" value="PGBDSf"/>
</dbReference>
<keyword evidence="2" id="KW-0732">Signal</keyword>
<feature type="domain" description="Peptidoglycan binding-like" evidence="3">
    <location>
        <begin position="78"/>
        <end position="121"/>
    </location>
</feature>
<protein>
    <recommendedName>
        <fullName evidence="3">Peptidoglycan binding-like domain-containing protein</fullName>
    </recommendedName>
</protein>
<keyword evidence="5" id="KW-1185">Reference proteome</keyword>
<dbReference type="InterPro" id="IPR052755">
    <property type="entry name" value="Lysozyme_Inhibitor_LprI"/>
</dbReference>
<feature type="chain" id="PRO_5045256754" description="Peptidoglycan binding-like domain-containing protein" evidence="2">
    <location>
        <begin position="30"/>
        <end position="1312"/>
    </location>
</feature>
<dbReference type="SUPFAM" id="SSF47090">
    <property type="entry name" value="PGBD-like"/>
    <property type="match status" value="1"/>
</dbReference>
<proteinExistence type="predicted"/>
<organism evidence="4 5">
    <name type="scientific">Aquamicrobium ahrensii</name>
    <dbReference type="NCBI Taxonomy" id="469551"/>
    <lineage>
        <taxon>Bacteria</taxon>
        <taxon>Pseudomonadati</taxon>
        <taxon>Pseudomonadota</taxon>
        <taxon>Alphaproteobacteria</taxon>
        <taxon>Hyphomicrobiales</taxon>
        <taxon>Phyllobacteriaceae</taxon>
        <taxon>Aquamicrobium</taxon>
    </lineage>
</organism>
<dbReference type="PANTHER" id="PTHR37549:SF1">
    <property type="entry name" value="LIPOPROTEIN LPRI"/>
    <property type="match status" value="1"/>
</dbReference>
<accession>A0ABV2KRA6</accession>
<sequence>MAGAECILRFLRRGLFGAFLVVPAALASAQSTPGNAQGLDRLLQELLIPSRPILRPDPGHGVQPRSRQQPQGTRMDAQSVRSMQNMLNGLGYDAGNADGVFGARTLGALNQFQRDYGLPLSRMPDTQSLATLSAVYNRSDQTAPRNQQAEFGQIQPTHDPEILANQPGFDCEQARASDELAVCASATLRHLDSQMSANYAQLIKDASEADAAHWRNTQRAFLEKRQACGSEVPCLTLLYEDRIAELGFPPSGELAEDQLFNDTPAVLQASGAPLSPELDALLSDLVKHQGLPTADSLQPRKPQGLSGLIGLLRLGEHPEILNHDATAETHARAYLRGRRRDALLNTYRGWAGDNEFEKKRSYEEFVTQDAVRLRAIAPKLPLTVVLTGRLGLESYDMARKAFPLNSSGGPMQLFDAPHSVGPQFALPDSLPVDAAAAEDVLQRMENRNLWMAATVTITRIGQQTGDISYRLERLVGYADRGLTDLVYEFPRAQAPVAGSEGESLAVSESVPLMGDTLLLAAINAGLPPARPIDWVQETRLRFGIERSIYRIDHGANWKQHDPWGPFFPASAQTWEGQETAYEQWTRKRAQALSKNLVVRSLGALRIGGSGGSDDVEVESDLPAVLPRIALSTFFVRDENARVGGANKSALDELIARTVGGGANRLIFVSRGEQAESGALLFDRPVSDYRFPVDREKLEAAVRQLPEKDYRSFEVLLTVERGEARRLKRGEVELMVLPVTPKSAEVVVGGKVIATSSFNLSDSIQYGAGDQTIEAPEGRVMPLNAETMDLLALRHVPQSISDQDWERMFWSRYEAEKSSYDKELRWGEFFRNIRFAPEAKDMATLLADFRKWSASRAARLPDQFTISFPRNRAKVVRLPGVWRIKAQNGIENHIQACRNNPDTDLNDCDRLEASFGMQDRTVHLKPRSECGPNDAYCHATLKILKKLGEDTWPVELFELTQQIDTALAPSQGRNQDIQVTIAVLGARIGDEVAPSVFAEAGWNVEGPSVALPAPVFQISLIDAALVDATTRNVAQQLAIGPIRLDMPEPREEKSTVRVYDIIGISLGDDFETAEAVIRKHMAVGRVFEGIRAHDGSIERGMVTPATSGKLFVSPNGKEMIGLIDEPPAIEGRVAAAWRRIYFDPSTVPEVEINESLLQKYGAPYTGQMGQGSNVWFAAGKETQCSNQTYIYNTVVQALSAAWTDGNPAPTLVIADGSLIHDAKLPERMRNPLKRSPTRQPDCGEVFSSEVNFNASRTLKAGYPSGSMDWVETILTDADAYARAFVQNREAAQQAAGAGGEGATSGAQGGGVKF</sequence>
<evidence type="ECO:0000313" key="5">
    <source>
        <dbReference type="Proteomes" id="UP001549143"/>
    </source>
</evidence>
<dbReference type="Gene3D" id="1.10.101.10">
    <property type="entry name" value="PGBD-like superfamily/PGBD"/>
    <property type="match status" value="1"/>
</dbReference>
<evidence type="ECO:0000259" key="3">
    <source>
        <dbReference type="Pfam" id="PF01471"/>
    </source>
</evidence>
<dbReference type="PANTHER" id="PTHR37549">
    <property type="entry name" value="LIPOPROTEIN LPRI"/>
    <property type="match status" value="1"/>
</dbReference>
<gene>
    <name evidence="4" type="ORF">ABID44_003718</name>
</gene>
<dbReference type="EMBL" id="JBEPMN010000027">
    <property type="protein sequence ID" value="MET3663362.1"/>
    <property type="molecule type" value="Genomic_DNA"/>
</dbReference>
<dbReference type="Pfam" id="PF01471">
    <property type="entry name" value="PG_binding_1"/>
    <property type="match status" value="1"/>
</dbReference>
<evidence type="ECO:0000256" key="2">
    <source>
        <dbReference type="SAM" id="SignalP"/>
    </source>
</evidence>
<dbReference type="RefSeq" id="WP_354153147.1">
    <property type="nucleotide sequence ID" value="NZ_JBEPMN010000027.1"/>
</dbReference>
<name>A0ABV2KRA6_9HYPH</name>
<comment type="caution">
    <text evidence="4">The sequence shown here is derived from an EMBL/GenBank/DDBJ whole genome shotgun (WGS) entry which is preliminary data.</text>
</comment>
<dbReference type="Proteomes" id="UP001549143">
    <property type="component" value="Unassembled WGS sequence"/>
</dbReference>
<feature type="region of interest" description="Disordered" evidence="1">
    <location>
        <begin position="52"/>
        <end position="77"/>
    </location>
</feature>
<dbReference type="InterPro" id="IPR036365">
    <property type="entry name" value="PGBD-like_sf"/>
</dbReference>
<feature type="signal peptide" evidence="2">
    <location>
        <begin position="1"/>
        <end position="29"/>
    </location>
</feature>